<dbReference type="GO" id="GO:0004674">
    <property type="term" value="F:protein serine/threonine kinase activity"/>
    <property type="evidence" value="ECO:0007669"/>
    <property type="project" value="UniProtKB-KW"/>
</dbReference>
<dbReference type="GO" id="GO:0005634">
    <property type="term" value="C:nucleus"/>
    <property type="evidence" value="ECO:0007669"/>
    <property type="project" value="TreeGrafter"/>
</dbReference>
<evidence type="ECO:0000256" key="5">
    <source>
        <dbReference type="ARBA" id="ARBA00022777"/>
    </source>
</evidence>
<dbReference type="Gene3D" id="1.10.510.10">
    <property type="entry name" value="Transferase(Phosphotransferase) domain 1"/>
    <property type="match status" value="1"/>
</dbReference>
<dbReference type="SUPFAM" id="SSF56112">
    <property type="entry name" value="Protein kinase-like (PK-like)"/>
    <property type="match status" value="1"/>
</dbReference>
<keyword evidence="11" id="KW-1185">Reference proteome</keyword>
<dbReference type="GO" id="GO:0000245">
    <property type="term" value="P:spliceosomal complex assembly"/>
    <property type="evidence" value="ECO:0007669"/>
    <property type="project" value="TreeGrafter"/>
</dbReference>
<evidence type="ECO:0000256" key="3">
    <source>
        <dbReference type="ARBA" id="ARBA00022679"/>
    </source>
</evidence>
<dbReference type="EC" id="2.7.11.1" evidence="1"/>
<dbReference type="GO" id="GO:0005524">
    <property type="term" value="F:ATP binding"/>
    <property type="evidence" value="ECO:0007669"/>
    <property type="project" value="UniProtKB-KW"/>
</dbReference>
<evidence type="ECO:0000256" key="2">
    <source>
        <dbReference type="ARBA" id="ARBA00022527"/>
    </source>
</evidence>
<evidence type="ECO:0000313" key="10">
    <source>
        <dbReference type="EMBL" id="KIM43980.1"/>
    </source>
</evidence>
<dbReference type="Gene3D" id="3.30.200.20">
    <property type="entry name" value="Phosphorylase Kinase, domain 1"/>
    <property type="match status" value="1"/>
</dbReference>
<dbReference type="InterPro" id="IPR000719">
    <property type="entry name" value="Prot_kinase_dom"/>
</dbReference>
<dbReference type="PANTHER" id="PTHR47634">
    <property type="entry name" value="PROTEIN KINASE DOMAIN-CONTAINING PROTEIN-RELATED"/>
    <property type="match status" value="1"/>
</dbReference>
<dbReference type="GO" id="GO:0050684">
    <property type="term" value="P:regulation of mRNA processing"/>
    <property type="evidence" value="ECO:0007669"/>
    <property type="project" value="TreeGrafter"/>
</dbReference>
<evidence type="ECO:0000256" key="8">
    <source>
        <dbReference type="ARBA" id="ARBA00048679"/>
    </source>
</evidence>
<protein>
    <recommendedName>
        <fullName evidence="1">non-specific serine/threonine protein kinase</fullName>
        <ecNumber evidence="1">2.7.11.1</ecNumber>
    </recommendedName>
</protein>
<evidence type="ECO:0000256" key="7">
    <source>
        <dbReference type="ARBA" id="ARBA00047899"/>
    </source>
</evidence>
<reference evidence="10 11" key="1">
    <citation type="submission" date="2014-04" db="EMBL/GenBank/DDBJ databases">
        <authorList>
            <consortium name="DOE Joint Genome Institute"/>
            <person name="Kuo A."/>
            <person name="Gay G."/>
            <person name="Dore J."/>
            <person name="Kohler A."/>
            <person name="Nagy L.G."/>
            <person name="Floudas D."/>
            <person name="Copeland A."/>
            <person name="Barry K.W."/>
            <person name="Cichocki N."/>
            <person name="Veneault-Fourrey C."/>
            <person name="LaButti K."/>
            <person name="Lindquist E.A."/>
            <person name="Lipzen A."/>
            <person name="Lundell T."/>
            <person name="Morin E."/>
            <person name="Murat C."/>
            <person name="Sun H."/>
            <person name="Tunlid A."/>
            <person name="Henrissat B."/>
            <person name="Grigoriev I.V."/>
            <person name="Hibbett D.S."/>
            <person name="Martin F."/>
            <person name="Nordberg H.P."/>
            <person name="Cantor M.N."/>
            <person name="Hua S.X."/>
        </authorList>
    </citation>
    <scope>NUCLEOTIDE SEQUENCE [LARGE SCALE GENOMIC DNA]</scope>
    <source>
        <strain evidence="11">h7</strain>
    </source>
</reference>
<dbReference type="Proteomes" id="UP000053424">
    <property type="component" value="Unassembled WGS sequence"/>
</dbReference>
<comment type="catalytic activity">
    <reaction evidence="8">
        <text>L-seryl-[protein] + ATP = O-phospho-L-seryl-[protein] + ADP + H(+)</text>
        <dbReference type="Rhea" id="RHEA:17989"/>
        <dbReference type="Rhea" id="RHEA-COMP:9863"/>
        <dbReference type="Rhea" id="RHEA-COMP:11604"/>
        <dbReference type="ChEBI" id="CHEBI:15378"/>
        <dbReference type="ChEBI" id="CHEBI:29999"/>
        <dbReference type="ChEBI" id="CHEBI:30616"/>
        <dbReference type="ChEBI" id="CHEBI:83421"/>
        <dbReference type="ChEBI" id="CHEBI:456216"/>
        <dbReference type="EC" id="2.7.11.1"/>
    </reaction>
</comment>
<name>A0A0C3C539_HEBCY</name>
<gene>
    <name evidence="10" type="ORF">M413DRAFT_68265</name>
</gene>
<evidence type="ECO:0000256" key="1">
    <source>
        <dbReference type="ARBA" id="ARBA00012513"/>
    </source>
</evidence>
<sequence length="179" mass="20313">MVSQVAVETYYLGAERMRDYCPGGHHPVLIGDIFHSRYQVIQKLGSGAYSTVWLVEDLRSGRFTSLKIVRASALVASRERDVARHLKQSQEGTQRNSPGREFVMEVLDDFLLHGPNGIHLCIVSELLGPSILQEWGWDDYFPDHNDEFPPIHAKKICVQMAQELAYLHRCNIVHGGKEN</sequence>
<evidence type="ECO:0000313" key="11">
    <source>
        <dbReference type="Proteomes" id="UP000053424"/>
    </source>
</evidence>
<dbReference type="EMBL" id="KN831774">
    <property type="protein sequence ID" value="KIM43980.1"/>
    <property type="molecule type" value="Genomic_DNA"/>
</dbReference>
<keyword evidence="6" id="KW-0067">ATP-binding</keyword>
<keyword evidence="2" id="KW-0723">Serine/threonine-protein kinase</keyword>
<dbReference type="InterPro" id="IPR051334">
    <property type="entry name" value="SRPK"/>
</dbReference>
<accession>A0A0C3C539</accession>
<evidence type="ECO:0000259" key="9">
    <source>
        <dbReference type="PROSITE" id="PS50011"/>
    </source>
</evidence>
<feature type="non-terminal residue" evidence="10">
    <location>
        <position position="179"/>
    </location>
</feature>
<keyword evidence="4" id="KW-0547">Nucleotide-binding</keyword>
<evidence type="ECO:0000256" key="4">
    <source>
        <dbReference type="ARBA" id="ARBA00022741"/>
    </source>
</evidence>
<reference evidence="11" key="2">
    <citation type="submission" date="2015-01" db="EMBL/GenBank/DDBJ databases">
        <title>Evolutionary Origins and Diversification of the Mycorrhizal Mutualists.</title>
        <authorList>
            <consortium name="DOE Joint Genome Institute"/>
            <consortium name="Mycorrhizal Genomics Consortium"/>
            <person name="Kohler A."/>
            <person name="Kuo A."/>
            <person name="Nagy L.G."/>
            <person name="Floudas D."/>
            <person name="Copeland A."/>
            <person name="Barry K.W."/>
            <person name="Cichocki N."/>
            <person name="Veneault-Fourrey C."/>
            <person name="LaButti K."/>
            <person name="Lindquist E.A."/>
            <person name="Lipzen A."/>
            <person name="Lundell T."/>
            <person name="Morin E."/>
            <person name="Murat C."/>
            <person name="Riley R."/>
            <person name="Ohm R."/>
            <person name="Sun H."/>
            <person name="Tunlid A."/>
            <person name="Henrissat B."/>
            <person name="Grigoriev I.V."/>
            <person name="Hibbett D.S."/>
            <person name="Martin F."/>
        </authorList>
    </citation>
    <scope>NUCLEOTIDE SEQUENCE [LARGE SCALE GENOMIC DNA]</scope>
    <source>
        <strain evidence="11">h7</strain>
    </source>
</reference>
<keyword evidence="3" id="KW-0808">Transferase</keyword>
<dbReference type="STRING" id="686832.A0A0C3C539"/>
<comment type="catalytic activity">
    <reaction evidence="7">
        <text>L-threonyl-[protein] + ATP = O-phospho-L-threonyl-[protein] + ADP + H(+)</text>
        <dbReference type="Rhea" id="RHEA:46608"/>
        <dbReference type="Rhea" id="RHEA-COMP:11060"/>
        <dbReference type="Rhea" id="RHEA-COMP:11605"/>
        <dbReference type="ChEBI" id="CHEBI:15378"/>
        <dbReference type="ChEBI" id="CHEBI:30013"/>
        <dbReference type="ChEBI" id="CHEBI:30616"/>
        <dbReference type="ChEBI" id="CHEBI:61977"/>
        <dbReference type="ChEBI" id="CHEBI:456216"/>
        <dbReference type="EC" id="2.7.11.1"/>
    </reaction>
</comment>
<dbReference type="HOGENOM" id="CLU_000288_81_7_1"/>
<feature type="domain" description="Protein kinase" evidence="9">
    <location>
        <begin position="38"/>
        <end position="179"/>
    </location>
</feature>
<keyword evidence="5" id="KW-0418">Kinase</keyword>
<dbReference type="PROSITE" id="PS50011">
    <property type="entry name" value="PROTEIN_KINASE_DOM"/>
    <property type="match status" value="1"/>
</dbReference>
<dbReference type="AlphaFoldDB" id="A0A0C3C539"/>
<dbReference type="InterPro" id="IPR011009">
    <property type="entry name" value="Kinase-like_dom_sf"/>
</dbReference>
<proteinExistence type="predicted"/>
<dbReference type="GO" id="GO:0005737">
    <property type="term" value="C:cytoplasm"/>
    <property type="evidence" value="ECO:0007669"/>
    <property type="project" value="TreeGrafter"/>
</dbReference>
<dbReference type="PANTHER" id="PTHR47634:SF9">
    <property type="entry name" value="PROTEIN KINASE DOMAIN-CONTAINING PROTEIN-RELATED"/>
    <property type="match status" value="1"/>
</dbReference>
<dbReference type="OrthoDB" id="5979581at2759"/>
<organism evidence="10 11">
    <name type="scientific">Hebeloma cylindrosporum</name>
    <dbReference type="NCBI Taxonomy" id="76867"/>
    <lineage>
        <taxon>Eukaryota</taxon>
        <taxon>Fungi</taxon>
        <taxon>Dikarya</taxon>
        <taxon>Basidiomycota</taxon>
        <taxon>Agaricomycotina</taxon>
        <taxon>Agaricomycetes</taxon>
        <taxon>Agaricomycetidae</taxon>
        <taxon>Agaricales</taxon>
        <taxon>Agaricineae</taxon>
        <taxon>Hymenogastraceae</taxon>
        <taxon>Hebeloma</taxon>
    </lineage>
</organism>
<evidence type="ECO:0000256" key="6">
    <source>
        <dbReference type="ARBA" id="ARBA00022840"/>
    </source>
</evidence>